<dbReference type="AlphaFoldDB" id="A0A9X0AKS2"/>
<keyword evidence="1" id="KW-1133">Transmembrane helix</keyword>
<accession>A0A9X0AKS2</accession>
<dbReference type="EMBL" id="JAPEIS010000008">
    <property type="protein sequence ID" value="KAJ8064133.1"/>
    <property type="molecule type" value="Genomic_DNA"/>
</dbReference>
<comment type="caution">
    <text evidence="2">The sequence shown here is derived from an EMBL/GenBank/DDBJ whole genome shotgun (WGS) entry which is preliminary data.</text>
</comment>
<keyword evidence="1" id="KW-0812">Transmembrane</keyword>
<evidence type="ECO:0000313" key="3">
    <source>
        <dbReference type="Proteomes" id="UP001152300"/>
    </source>
</evidence>
<organism evidence="2 3">
    <name type="scientific">Sclerotinia nivalis</name>
    <dbReference type="NCBI Taxonomy" id="352851"/>
    <lineage>
        <taxon>Eukaryota</taxon>
        <taxon>Fungi</taxon>
        <taxon>Dikarya</taxon>
        <taxon>Ascomycota</taxon>
        <taxon>Pezizomycotina</taxon>
        <taxon>Leotiomycetes</taxon>
        <taxon>Helotiales</taxon>
        <taxon>Sclerotiniaceae</taxon>
        <taxon>Sclerotinia</taxon>
    </lineage>
</organism>
<evidence type="ECO:0000256" key="1">
    <source>
        <dbReference type="SAM" id="Phobius"/>
    </source>
</evidence>
<gene>
    <name evidence="2" type="ORF">OCU04_007968</name>
</gene>
<reference evidence="2" key="1">
    <citation type="submission" date="2022-11" db="EMBL/GenBank/DDBJ databases">
        <title>Genome Resource of Sclerotinia nivalis Strain SnTB1, a Plant Pathogen Isolated from American Ginseng.</title>
        <authorList>
            <person name="Fan S."/>
        </authorList>
    </citation>
    <scope>NUCLEOTIDE SEQUENCE</scope>
    <source>
        <strain evidence="2">SnTB1</strain>
    </source>
</reference>
<keyword evidence="3" id="KW-1185">Reference proteome</keyword>
<feature type="transmembrane region" description="Helical" evidence="1">
    <location>
        <begin position="33"/>
        <end position="52"/>
    </location>
</feature>
<protein>
    <submittedName>
        <fullName evidence="2">Uncharacterized protein</fullName>
    </submittedName>
</protein>
<name>A0A9X0AKS2_9HELO</name>
<evidence type="ECO:0000313" key="2">
    <source>
        <dbReference type="EMBL" id="KAJ8064133.1"/>
    </source>
</evidence>
<proteinExistence type="predicted"/>
<sequence>MAYVAFKEGTHRSDLSSLDRFCCKGISGMGDGYICFSVSIFGLISWAFGGWVMDGWANGWMICSANVGKGDSTKKGLMAGTEEKKGMRKGRCWECSKMVMMVTSHPL</sequence>
<keyword evidence="1" id="KW-0472">Membrane</keyword>
<dbReference type="Proteomes" id="UP001152300">
    <property type="component" value="Unassembled WGS sequence"/>
</dbReference>